<gene>
    <name evidence="1" type="ORF">QFC24_005616</name>
</gene>
<evidence type="ECO:0000313" key="2">
    <source>
        <dbReference type="Proteomes" id="UP001234202"/>
    </source>
</evidence>
<comment type="caution">
    <text evidence="1">The sequence shown here is derived from an EMBL/GenBank/DDBJ whole genome shotgun (WGS) entry which is preliminary data.</text>
</comment>
<keyword evidence="2" id="KW-1185">Reference proteome</keyword>
<dbReference type="Proteomes" id="UP001234202">
    <property type="component" value="Unassembled WGS sequence"/>
</dbReference>
<organism evidence="1 2">
    <name type="scientific">Naganishia onofrii</name>
    <dbReference type="NCBI Taxonomy" id="1851511"/>
    <lineage>
        <taxon>Eukaryota</taxon>
        <taxon>Fungi</taxon>
        <taxon>Dikarya</taxon>
        <taxon>Basidiomycota</taxon>
        <taxon>Agaricomycotina</taxon>
        <taxon>Tremellomycetes</taxon>
        <taxon>Filobasidiales</taxon>
        <taxon>Filobasidiaceae</taxon>
        <taxon>Naganishia</taxon>
    </lineage>
</organism>
<reference evidence="1" key="1">
    <citation type="submission" date="2023-04" db="EMBL/GenBank/DDBJ databases">
        <title>Draft Genome sequencing of Naganishia species isolated from polar environments using Oxford Nanopore Technology.</title>
        <authorList>
            <person name="Leo P."/>
            <person name="Venkateswaran K."/>
        </authorList>
    </citation>
    <scope>NUCLEOTIDE SEQUENCE</scope>
    <source>
        <strain evidence="1">DBVPG 5303</strain>
    </source>
</reference>
<name>A0ACC2X6H7_9TREE</name>
<protein>
    <submittedName>
        <fullName evidence="1">Uncharacterized protein</fullName>
    </submittedName>
</protein>
<accession>A0ACC2X6H7</accession>
<dbReference type="EMBL" id="JASBWV010000024">
    <property type="protein sequence ID" value="KAJ9119383.1"/>
    <property type="molecule type" value="Genomic_DNA"/>
</dbReference>
<sequence length="1143" mass="126273">MPPKSSQSSSQTGGPKQTSLLGFFTKPKATPSSSITTTSTQQQRVPQTPAVSAAGHSVRASTARTSTPASTSNEAVEKRRQAILAATEGSPTAPSKKLPQAITTGKNKVSENKATTKGDLPKPNGVTTNGNTGKRQEKRQKKKVVDSDVSLGSSPLSAVELMDDDEDRTVIGGMVLDAVKGNKMESQVNGNGIKESENTGTGLGLDIEHLTSDDGKKLENEENKEDEDEQPVRSSRRTSKRKMAYVESDDGESDDSTSLITRKKPKVMDDDESEYDNGGMDDEELDVMMTEFESPTKSNISLAETDEEETFTSKKSSTKAKSTATNTNNRVRPATAAPKRPPAKPLTGGTASSTTAAARMNSGSGVGGFMTQAERGKIDAKEKKAAEQDCFEFLRNLKDEFHNADGVLVCCLIQKDGHKPGVTNQYRPSADRLEYVFLFSADHPEYDERTVYIPSKAWDTFTPFERQFWEIKQNHFDTVLFFQKGKFYELYEKDAEIGHNEFDLKLTDRVKMKMVGVPEQSFDFWCAKFLAAGYKVGKVEQAETAIGMEMRTKAAAGKPKNKADSIVRRELATVLTNGTVVDEAFLSGDEACHCIALKEGQSENGNATYGVCILDAATGRFELTAFEDDVCRTKLETLFRQLRPRELIYSKGNLGVITSRLLRNILPMNASWVSLKPESEFYDEGKTRQELAVFFGAKQSASDTEDADMADGTQSGIPKAITSMLDKPLAIEALGGMMFYLRSLNMANDLLSQRSFNVYDPIRKGENLVLDGQTLSHLEILVNNEGGEEGTLLELLQRCVTPFGKRLFRIWLTVPLQKIDAISARQDAVQDLMNHPTFSERFHKIAKNIPDLERLISRIHAGRCKQSDFLKVMSAFKKLNAGFSDLASLAKSFNSSSVDALLRGAPDMSANLKHILSMYELLDDVILPNPGASEECDVARVAVEEAETALDEILDNYKEQLRCSDLTYWHSAQGAKVDLTEMKTGLAKLTAPAFQDIYVLQVPAKIKVPANWTKTGGTKAHNKYVTSKTQPLIREVQEARETKKMAFQGFYAQLLQEFDKDRDVWLRAVRIFAEMDCLLSLAKASADLDEPRCRPELVESDEAFIDFRDLRHPALCLRSDFISNDVQLGLNVPRQTLLTGPST</sequence>
<evidence type="ECO:0000313" key="1">
    <source>
        <dbReference type="EMBL" id="KAJ9119383.1"/>
    </source>
</evidence>
<proteinExistence type="predicted"/>